<accession>A0A1W7D0D4</accession>
<keyword evidence="5" id="KW-0804">Transcription</keyword>
<dbReference type="GO" id="GO:0016987">
    <property type="term" value="F:sigma factor activity"/>
    <property type="evidence" value="ECO:0007669"/>
    <property type="project" value="UniProtKB-KW"/>
</dbReference>
<evidence type="ECO:0000256" key="6">
    <source>
        <dbReference type="SAM" id="MobiDB-lite"/>
    </source>
</evidence>
<reference evidence="8 9" key="1">
    <citation type="submission" date="2017-05" db="EMBL/GenBank/DDBJ databases">
        <title>Complete genome sequence of Streptomyces sp. SCSIO 03032 revealed the diverse biosynthetic pathways for its bioactive secondary metabolites.</title>
        <authorList>
            <person name="Ma L."/>
            <person name="Zhu Y."/>
            <person name="Zhang W."/>
            <person name="Zhang G."/>
            <person name="Tian X."/>
            <person name="Zhang S."/>
            <person name="Zhang C."/>
        </authorList>
    </citation>
    <scope>NUCLEOTIDE SEQUENCE [LARGE SCALE GENOMIC DNA]</scope>
    <source>
        <strain evidence="8 9">SCSIO 03032</strain>
    </source>
</reference>
<dbReference type="Pfam" id="PF08305">
    <property type="entry name" value="NPCBM"/>
    <property type="match status" value="1"/>
</dbReference>
<dbReference type="InterPro" id="IPR036388">
    <property type="entry name" value="WH-like_DNA-bd_sf"/>
</dbReference>
<feature type="compositionally biased region" description="Low complexity" evidence="6">
    <location>
        <begin position="446"/>
        <end position="462"/>
    </location>
</feature>
<name>A0A1W7D0D4_9ACTN</name>
<feature type="region of interest" description="Disordered" evidence="6">
    <location>
        <begin position="365"/>
        <end position="475"/>
    </location>
</feature>
<evidence type="ECO:0000256" key="4">
    <source>
        <dbReference type="ARBA" id="ARBA00023125"/>
    </source>
</evidence>
<proteinExistence type="inferred from homology"/>
<protein>
    <submittedName>
        <fullName evidence="8">RNA polymerase subunit sigma-24</fullName>
    </submittedName>
</protein>
<dbReference type="SUPFAM" id="SSF49785">
    <property type="entry name" value="Galactose-binding domain-like"/>
    <property type="match status" value="1"/>
</dbReference>
<dbReference type="GO" id="GO:0006352">
    <property type="term" value="P:DNA-templated transcription initiation"/>
    <property type="evidence" value="ECO:0007669"/>
    <property type="project" value="InterPro"/>
</dbReference>
<dbReference type="OrthoDB" id="4990598at2"/>
<dbReference type="EMBL" id="CP021121">
    <property type="protein sequence ID" value="ARQ70030.1"/>
    <property type="molecule type" value="Genomic_DNA"/>
</dbReference>
<dbReference type="InterPro" id="IPR008979">
    <property type="entry name" value="Galactose-bd-like_sf"/>
</dbReference>
<dbReference type="GO" id="GO:0003677">
    <property type="term" value="F:DNA binding"/>
    <property type="evidence" value="ECO:0007669"/>
    <property type="project" value="UniProtKB-KW"/>
</dbReference>
<keyword evidence="4" id="KW-0238">DNA-binding</keyword>
<dbReference type="KEGG" id="smao:CAG99_15275"/>
<keyword evidence="9" id="KW-1185">Reference proteome</keyword>
<keyword evidence="2" id="KW-0805">Transcription regulation</keyword>
<dbReference type="PANTHER" id="PTHR43133">
    <property type="entry name" value="RNA POLYMERASE ECF-TYPE SIGMA FACTO"/>
    <property type="match status" value="1"/>
</dbReference>
<feature type="region of interest" description="Disordered" evidence="6">
    <location>
        <begin position="1"/>
        <end position="31"/>
    </location>
</feature>
<dbReference type="Gene3D" id="2.60.120.1060">
    <property type="entry name" value="NPCBM/NEW2 domain"/>
    <property type="match status" value="1"/>
</dbReference>
<evidence type="ECO:0000313" key="9">
    <source>
        <dbReference type="Proteomes" id="UP000194218"/>
    </source>
</evidence>
<evidence type="ECO:0000256" key="3">
    <source>
        <dbReference type="ARBA" id="ARBA00023082"/>
    </source>
</evidence>
<dbReference type="InterPro" id="IPR013222">
    <property type="entry name" value="Glyco_hyd_98_carb-bd"/>
</dbReference>
<comment type="similarity">
    <text evidence="1">Belongs to the sigma-70 factor family. ECF subfamily.</text>
</comment>
<dbReference type="PANTHER" id="PTHR43133:SF8">
    <property type="entry name" value="RNA POLYMERASE SIGMA FACTOR HI_1459-RELATED"/>
    <property type="match status" value="1"/>
</dbReference>
<dbReference type="SUPFAM" id="SSF88659">
    <property type="entry name" value="Sigma3 and sigma4 domains of RNA polymerase sigma factors"/>
    <property type="match status" value="1"/>
</dbReference>
<dbReference type="Pfam" id="PF13490">
    <property type="entry name" value="zf-HC2"/>
    <property type="match status" value="1"/>
</dbReference>
<dbReference type="InterPro" id="IPR013325">
    <property type="entry name" value="RNA_pol_sigma_r2"/>
</dbReference>
<evidence type="ECO:0000256" key="5">
    <source>
        <dbReference type="ARBA" id="ARBA00023163"/>
    </source>
</evidence>
<dbReference type="Gene3D" id="1.10.1740.10">
    <property type="match status" value="1"/>
</dbReference>
<evidence type="ECO:0000256" key="1">
    <source>
        <dbReference type="ARBA" id="ARBA00010641"/>
    </source>
</evidence>
<organism evidence="8 9">
    <name type="scientific">Streptomyces marincola</name>
    <dbReference type="NCBI Taxonomy" id="2878388"/>
    <lineage>
        <taxon>Bacteria</taxon>
        <taxon>Bacillati</taxon>
        <taxon>Actinomycetota</taxon>
        <taxon>Actinomycetes</taxon>
        <taxon>Kitasatosporales</taxon>
        <taxon>Streptomycetaceae</taxon>
        <taxon>Streptomyces</taxon>
    </lineage>
</organism>
<keyword evidence="3" id="KW-0731">Sigma factor</keyword>
<evidence type="ECO:0000256" key="2">
    <source>
        <dbReference type="ARBA" id="ARBA00023015"/>
    </source>
</evidence>
<feature type="domain" description="Glycosyl hydrolase family 98 putative carbohydrate-binding module" evidence="7">
    <location>
        <begin position="471"/>
        <end position="615"/>
    </location>
</feature>
<dbReference type="Pfam" id="PF04542">
    <property type="entry name" value="Sigma70_r2"/>
    <property type="match status" value="1"/>
</dbReference>
<evidence type="ECO:0000259" key="7">
    <source>
        <dbReference type="SMART" id="SM00776"/>
    </source>
</evidence>
<feature type="compositionally biased region" description="Low complexity" evidence="6">
    <location>
        <begin position="370"/>
        <end position="385"/>
    </location>
</feature>
<dbReference type="InterPro" id="IPR007627">
    <property type="entry name" value="RNA_pol_sigma70_r2"/>
</dbReference>
<dbReference type="SMART" id="SM00776">
    <property type="entry name" value="NPCBM"/>
    <property type="match status" value="1"/>
</dbReference>
<dbReference type="InterPro" id="IPR038637">
    <property type="entry name" value="NPCBM_sf"/>
</dbReference>
<sequence length="615" mass="63782">MAGRGLRAMGVEGEDDDSGGSVVPGRRGAGSGTADLELVERMRRGVPEAYDELYRRHADAVRRYARTCCRDSDTADDLTNEVFAATLQAVRRGAGPETAVRAYLLTSVRRVAADWARSARREHLVEDFAVFAVSAGAAREAGVAAVGSGAGVDVGADVRAMREAERSMAVRAFRSLPERWQTVLWHTAVEEASPREVAPLLGLTPNATAVLAHRAREGLRQAFLQEHVSRALRDGGECARFADRLGAYARGGLRTRAERGLRKHLEECGRCATAASEVRDLNEHIRLVLPLAVIGWFAAEASSRGAGFLLGTAGVGTAGSAAAGGAGGAASEGIGGPVKAGIASGVVATAVAAVLAYALVGGEPAEEPRAGAPPRQVPAGPSVEEPVPEPRRPGPGPAPVVPEEPGPRAPVPAPGAPPASPAPEPPPEPEPSAPEPAVPQPPVSQPPASQSPAPEPSPSSGEPEPEPEPEPPAEPFVLRELPYDVLGEGDGPALRLVGSAPVWQRDDPSVAGREFAHGITVRGWSSVTIDLNRTCASYASWVGLDDLARGAGAAVFRVLGDDEELWRSPVLGGEDAAVPLNVPLAGVRTLRLAVEPRGPLGAAALADWAESEIRC</sequence>
<dbReference type="Proteomes" id="UP000194218">
    <property type="component" value="Chromosome"/>
</dbReference>
<dbReference type="InterPro" id="IPR014284">
    <property type="entry name" value="RNA_pol_sigma-70_dom"/>
</dbReference>
<dbReference type="SUPFAM" id="SSF88946">
    <property type="entry name" value="Sigma2 domain of RNA polymerase sigma factors"/>
    <property type="match status" value="1"/>
</dbReference>
<dbReference type="AlphaFoldDB" id="A0A1W7D0D4"/>
<feature type="compositionally biased region" description="Pro residues" evidence="6">
    <location>
        <begin position="393"/>
        <end position="445"/>
    </location>
</feature>
<dbReference type="Gene3D" id="1.10.10.10">
    <property type="entry name" value="Winged helix-like DNA-binding domain superfamily/Winged helix DNA-binding domain"/>
    <property type="match status" value="1"/>
</dbReference>
<gene>
    <name evidence="8" type="ORF">CAG99_15275</name>
</gene>
<dbReference type="PRINTS" id="PR01217">
    <property type="entry name" value="PRICHEXTENSN"/>
</dbReference>
<evidence type="ECO:0000313" key="8">
    <source>
        <dbReference type="EMBL" id="ARQ70030.1"/>
    </source>
</evidence>
<dbReference type="InterPro" id="IPR039425">
    <property type="entry name" value="RNA_pol_sigma-70-like"/>
</dbReference>
<dbReference type="InterPro" id="IPR027383">
    <property type="entry name" value="Znf_put"/>
</dbReference>
<dbReference type="InterPro" id="IPR013324">
    <property type="entry name" value="RNA_pol_sigma_r3/r4-like"/>
</dbReference>
<dbReference type="NCBIfam" id="TIGR02937">
    <property type="entry name" value="sigma70-ECF"/>
    <property type="match status" value="1"/>
</dbReference>